<accession>T0QJT4</accession>
<gene>
    <name evidence="1" type="ORF">SDRG_08679</name>
</gene>
<dbReference type="InParanoid" id="T0QJT4"/>
<sequence>MTRAAKTARVTPDGLLQPGLIEAIARFVPSADDFIDFVEAFPEELWTPALAAFMALCDFRHPDLQVHWPWIEVNDTELPPELLDLLRNVAPLRLPLHMSGTVRRLQGLPALIAAASPLITTLVVEFEAEMMSAGDGQAIADLILHCPLLHTLDVTVMSDVQNDNEVSELPALLHAIPHPAVRQLILHLHQARAVPQVGCLVAQWLRTVPGDELVFSRAPGLDPEDVPTLCDAFQANSTLTKISVHDVPGLDGFHGRRLPRTLRSFSWNVFVSRLDDPPAPTDAILDDLAHALEHTKLEKLGCNDIGKLRWRLPAWTLVDHVQSIDCFIRNEAHMAELCVVLPTLPALTSISMRLAMFSTPMLILLIRTLTRCHVTKLDISCASFGREALKVLLAAVPDLPTLQSVHAASNLWTNLDLFHLCRELVAAGRHLEELALAEYITYGAAENTTNYDAVLRMVSLVENPPFVVRNLPSHIEDDVAEALSPSEDSSGRCKLSLRLAS</sequence>
<dbReference type="OMA" id="CDAFQAN"/>
<reference evidence="1 2" key="1">
    <citation type="submission" date="2012-04" db="EMBL/GenBank/DDBJ databases">
        <title>The Genome Sequence of Saprolegnia declina VS20.</title>
        <authorList>
            <consortium name="The Broad Institute Genome Sequencing Platform"/>
            <person name="Russ C."/>
            <person name="Nusbaum C."/>
            <person name="Tyler B."/>
            <person name="van West P."/>
            <person name="Dieguez-Uribeondo J."/>
            <person name="de Bruijn I."/>
            <person name="Tripathy S."/>
            <person name="Jiang R."/>
            <person name="Young S.K."/>
            <person name="Zeng Q."/>
            <person name="Gargeya S."/>
            <person name="Fitzgerald M."/>
            <person name="Haas B."/>
            <person name="Abouelleil A."/>
            <person name="Alvarado L."/>
            <person name="Arachchi H.M."/>
            <person name="Berlin A."/>
            <person name="Chapman S.B."/>
            <person name="Goldberg J."/>
            <person name="Griggs A."/>
            <person name="Gujja S."/>
            <person name="Hansen M."/>
            <person name="Howarth C."/>
            <person name="Imamovic A."/>
            <person name="Larimer J."/>
            <person name="McCowen C."/>
            <person name="Montmayeur A."/>
            <person name="Murphy C."/>
            <person name="Neiman D."/>
            <person name="Pearson M."/>
            <person name="Priest M."/>
            <person name="Roberts A."/>
            <person name="Saif S."/>
            <person name="Shea T."/>
            <person name="Sisk P."/>
            <person name="Sykes S."/>
            <person name="Wortman J."/>
            <person name="Nusbaum C."/>
            <person name="Birren B."/>
        </authorList>
    </citation>
    <scope>NUCLEOTIDE SEQUENCE [LARGE SCALE GENOMIC DNA]</scope>
    <source>
        <strain evidence="1 2">VS20</strain>
    </source>
</reference>
<evidence type="ECO:0008006" key="3">
    <source>
        <dbReference type="Google" id="ProtNLM"/>
    </source>
</evidence>
<dbReference type="RefSeq" id="XP_008612795.1">
    <property type="nucleotide sequence ID" value="XM_008614573.1"/>
</dbReference>
<evidence type="ECO:0000313" key="2">
    <source>
        <dbReference type="Proteomes" id="UP000030762"/>
    </source>
</evidence>
<dbReference type="EMBL" id="JH767157">
    <property type="protein sequence ID" value="EQC34000.1"/>
    <property type="molecule type" value="Genomic_DNA"/>
</dbReference>
<dbReference type="AlphaFoldDB" id="T0QJT4"/>
<dbReference type="VEuPathDB" id="FungiDB:SDRG_08679"/>
<dbReference type="GeneID" id="19949406"/>
<dbReference type="InterPro" id="IPR032675">
    <property type="entry name" value="LRR_dom_sf"/>
</dbReference>
<dbReference type="OrthoDB" id="10315451at2759"/>
<protein>
    <recommendedName>
        <fullName evidence="3">F-box domain-containing protein</fullName>
    </recommendedName>
</protein>
<dbReference type="Proteomes" id="UP000030762">
    <property type="component" value="Unassembled WGS sequence"/>
</dbReference>
<dbReference type="SUPFAM" id="SSF52047">
    <property type="entry name" value="RNI-like"/>
    <property type="match status" value="1"/>
</dbReference>
<proteinExistence type="predicted"/>
<dbReference type="Gene3D" id="3.80.10.10">
    <property type="entry name" value="Ribonuclease Inhibitor"/>
    <property type="match status" value="1"/>
</dbReference>
<organism evidence="1 2">
    <name type="scientific">Saprolegnia diclina (strain VS20)</name>
    <dbReference type="NCBI Taxonomy" id="1156394"/>
    <lineage>
        <taxon>Eukaryota</taxon>
        <taxon>Sar</taxon>
        <taxon>Stramenopiles</taxon>
        <taxon>Oomycota</taxon>
        <taxon>Saprolegniomycetes</taxon>
        <taxon>Saprolegniales</taxon>
        <taxon>Saprolegniaceae</taxon>
        <taxon>Saprolegnia</taxon>
    </lineage>
</organism>
<keyword evidence="2" id="KW-1185">Reference proteome</keyword>
<name>T0QJT4_SAPDV</name>
<evidence type="ECO:0000313" key="1">
    <source>
        <dbReference type="EMBL" id="EQC34000.1"/>
    </source>
</evidence>